<dbReference type="Pfam" id="PF00440">
    <property type="entry name" value="TetR_N"/>
    <property type="match status" value="1"/>
</dbReference>
<dbReference type="GO" id="GO:0003677">
    <property type="term" value="F:DNA binding"/>
    <property type="evidence" value="ECO:0007669"/>
    <property type="project" value="UniProtKB-UniRule"/>
</dbReference>
<name>A0A9J6NXG4_9CLOT</name>
<dbReference type="InterPro" id="IPR023772">
    <property type="entry name" value="DNA-bd_HTH_TetR-type_CS"/>
</dbReference>
<keyword evidence="5" id="KW-1185">Reference proteome</keyword>
<reference evidence="4" key="2">
    <citation type="submission" date="2021-04" db="EMBL/GenBank/DDBJ databases">
        <authorList>
            <person name="Dong X."/>
        </authorList>
    </citation>
    <scope>NUCLEOTIDE SEQUENCE</scope>
    <source>
        <strain evidence="4">ZWT</strain>
    </source>
</reference>
<dbReference type="InterPro" id="IPR001647">
    <property type="entry name" value="HTH_TetR"/>
</dbReference>
<dbReference type="InterPro" id="IPR050624">
    <property type="entry name" value="HTH-type_Tx_Regulator"/>
</dbReference>
<evidence type="ECO:0000256" key="2">
    <source>
        <dbReference type="PROSITE-ProRule" id="PRU00335"/>
    </source>
</evidence>
<dbReference type="PANTHER" id="PTHR43479">
    <property type="entry name" value="ACREF/ENVCD OPERON REPRESSOR-RELATED"/>
    <property type="match status" value="1"/>
</dbReference>
<organism evidence="4 5">
    <name type="scientific">Oceanirhabdus seepicola</name>
    <dbReference type="NCBI Taxonomy" id="2828781"/>
    <lineage>
        <taxon>Bacteria</taxon>
        <taxon>Bacillati</taxon>
        <taxon>Bacillota</taxon>
        <taxon>Clostridia</taxon>
        <taxon>Eubacteriales</taxon>
        <taxon>Clostridiaceae</taxon>
        <taxon>Oceanirhabdus</taxon>
    </lineage>
</organism>
<evidence type="ECO:0000313" key="5">
    <source>
        <dbReference type="Proteomes" id="UP001056429"/>
    </source>
</evidence>
<dbReference type="AlphaFoldDB" id="A0A9J6NXG4"/>
<proteinExistence type="predicted"/>
<evidence type="ECO:0000259" key="3">
    <source>
        <dbReference type="PROSITE" id="PS50977"/>
    </source>
</evidence>
<feature type="DNA-binding region" description="H-T-H motif" evidence="2">
    <location>
        <begin position="32"/>
        <end position="51"/>
    </location>
</feature>
<reference evidence="4" key="1">
    <citation type="journal article" date="2021" name="mSystems">
        <title>Bacteria and Archaea Synergistically Convert Glycine Betaine to Biogenic Methane in the Formosa Cold Seep of the South China Sea.</title>
        <authorList>
            <person name="Li L."/>
            <person name="Zhang W."/>
            <person name="Zhang S."/>
            <person name="Song L."/>
            <person name="Sun Q."/>
            <person name="Zhang H."/>
            <person name="Xiang H."/>
            <person name="Dong X."/>
        </authorList>
    </citation>
    <scope>NUCLEOTIDE SEQUENCE</scope>
    <source>
        <strain evidence="4">ZWT</strain>
    </source>
</reference>
<dbReference type="EMBL" id="JAGSOJ010000001">
    <property type="protein sequence ID" value="MCM1989146.1"/>
    <property type="molecule type" value="Genomic_DNA"/>
</dbReference>
<dbReference type="PROSITE" id="PS01081">
    <property type="entry name" value="HTH_TETR_1"/>
    <property type="match status" value="1"/>
</dbReference>
<keyword evidence="1 2" id="KW-0238">DNA-binding</keyword>
<dbReference type="RefSeq" id="WP_250858050.1">
    <property type="nucleotide sequence ID" value="NZ_JAGSOJ010000001.1"/>
</dbReference>
<dbReference type="PANTHER" id="PTHR43479:SF11">
    <property type="entry name" value="ACREF_ENVCD OPERON REPRESSOR-RELATED"/>
    <property type="match status" value="1"/>
</dbReference>
<dbReference type="InterPro" id="IPR009057">
    <property type="entry name" value="Homeodomain-like_sf"/>
</dbReference>
<accession>A0A9J6NXG4</accession>
<dbReference type="Gene3D" id="1.10.357.10">
    <property type="entry name" value="Tetracycline Repressor, domain 2"/>
    <property type="match status" value="1"/>
</dbReference>
<dbReference type="Proteomes" id="UP001056429">
    <property type="component" value="Unassembled WGS sequence"/>
</dbReference>
<comment type="caution">
    <text evidence="4">The sequence shown here is derived from an EMBL/GenBank/DDBJ whole genome shotgun (WGS) entry which is preliminary data.</text>
</comment>
<feature type="domain" description="HTH tetR-type" evidence="3">
    <location>
        <begin position="9"/>
        <end position="69"/>
    </location>
</feature>
<dbReference type="InterPro" id="IPR049149">
    <property type="entry name" value="TetR/AcrR_C"/>
</dbReference>
<evidence type="ECO:0000256" key="1">
    <source>
        <dbReference type="ARBA" id="ARBA00023125"/>
    </source>
</evidence>
<gene>
    <name evidence="4" type="ORF">KDK92_05290</name>
</gene>
<sequence>MNRNRKDASIRKQEILQTALKLFVNKGYENTSTNDIIKSLNLSRGGLYHHFSSKEEILDTAITTLLLSEKTRVLTILDDDKLSAADKLKIVVGFDSASQPMADDVITLVSTMDNPTLLTHLLKKKLEIITPLFVDIIQQGIQEGIFVCKYPEEFSKISIILSTTLFTDTIMHMSLEEYKKMVLAFQSIVETMLGVTPGTFNFMNQSIIPEKW</sequence>
<dbReference type="Pfam" id="PF21303">
    <property type="entry name" value="TetR_C_39"/>
    <property type="match status" value="1"/>
</dbReference>
<dbReference type="PRINTS" id="PR00455">
    <property type="entry name" value="HTHTETR"/>
</dbReference>
<evidence type="ECO:0000313" key="4">
    <source>
        <dbReference type="EMBL" id="MCM1989146.1"/>
    </source>
</evidence>
<protein>
    <submittedName>
        <fullName evidence="4">TetR/AcrR family transcriptional regulator</fullName>
    </submittedName>
</protein>
<dbReference type="SUPFAM" id="SSF46689">
    <property type="entry name" value="Homeodomain-like"/>
    <property type="match status" value="1"/>
</dbReference>
<dbReference type="PROSITE" id="PS50977">
    <property type="entry name" value="HTH_TETR_2"/>
    <property type="match status" value="1"/>
</dbReference>